<gene>
    <name evidence="2" type="primary">yidD</name>
    <name evidence="2" type="ORF">KIH39_25750</name>
</gene>
<dbReference type="RefSeq" id="WP_213496923.1">
    <property type="nucleotide sequence ID" value="NZ_CP074694.1"/>
</dbReference>
<protein>
    <submittedName>
        <fullName evidence="2">Membrane protein insertion efficiency factor YidD</fullName>
    </submittedName>
</protein>
<dbReference type="AlphaFoldDB" id="A0A8E6EY09"/>
<evidence type="ECO:0000313" key="3">
    <source>
        <dbReference type="Proteomes" id="UP000676194"/>
    </source>
</evidence>
<organism evidence="2 3">
    <name type="scientific">Telmatocola sphagniphila</name>
    <dbReference type="NCBI Taxonomy" id="1123043"/>
    <lineage>
        <taxon>Bacteria</taxon>
        <taxon>Pseudomonadati</taxon>
        <taxon>Planctomycetota</taxon>
        <taxon>Planctomycetia</taxon>
        <taxon>Gemmatales</taxon>
        <taxon>Gemmataceae</taxon>
    </lineage>
</organism>
<sequence length="151" mass="17277">MVSNLSVGLICFYQRWISPRKGFHCAYRVFHKESSCSEFLKCLCRERGFFFALRASRPRFRACRVASLEMRQRSLMVSKMNEEPEQNEGKSPEERLEFARKRDQARSESQKTKQNKESEHPSAWSNACDFLGCGLGVCDLFEACGALGACA</sequence>
<evidence type="ECO:0000313" key="2">
    <source>
        <dbReference type="EMBL" id="QVL32198.1"/>
    </source>
</evidence>
<accession>A0A8E6EY09</accession>
<dbReference type="NCBIfam" id="TIGR00278">
    <property type="entry name" value="membrane protein insertion efficiency factor YidD"/>
    <property type="match status" value="1"/>
</dbReference>
<feature type="compositionally biased region" description="Basic and acidic residues" evidence="1">
    <location>
        <begin position="87"/>
        <end position="120"/>
    </location>
</feature>
<keyword evidence="3" id="KW-1185">Reference proteome</keyword>
<name>A0A8E6EY09_9BACT</name>
<dbReference type="KEGG" id="tsph:KIH39_25750"/>
<evidence type="ECO:0000256" key="1">
    <source>
        <dbReference type="SAM" id="MobiDB-lite"/>
    </source>
</evidence>
<dbReference type="Proteomes" id="UP000676194">
    <property type="component" value="Chromosome"/>
</dbReference>
<dbReference type="InterPro" id="IPR002696">
    <property type="entry name" value="Membr_insert_effic_factor_YidD"/>
</dbReference>
<feature type="region of interest" description="Disordered" evidence="1">
    <location>
        <begin position="76"/>
        <end position="123"/>
    </location>
</feature>
<proteinExistence type="predicted"/>
<reference evidence="2" key="1">
    <citation type="submission" date="2021-05" db="EMBL/GenBank/DDBJ databases">
        <title>Complete genome sequence of the cellulolytic planctomycete Telmatocola sphagniphila SP2T and characterization of the first cellulase from planctomycetes.</title>
        <authorList>
            <person name="Rakitin A.L."/>
            <person name="Beletsky A.V."/>
            <person name="Naumoff D.G."/>
            <person name="Kulichevskaya I.S."/>
            <person name="Mardanov A.V."/>
            <person name="Ravin N.V."/>
            <person name="Dedysh S.N."/>
        </authorList>
    </citation>
    <scope>NUCLEOTIDE SEQUENCE</scope>
    <source>
        <strain evidence="2">SP2T</strain>
    </source>
</reference>
<dbReference type="EMBL" id="CP074694">
    <property type="protein sequence ID" value="QVL32198.1"/>
    <property type="molecule type" value="Genomic_DNA"/>
</dbReference>